<evidence type="ECO:0000256" key="3">
    <source>
        <dbReference type="ARBA" id="ARBA00022771"/>
    </source>
</evidence>
<feature type="region of interest" description="Disordered" evidence="13">
    <location>
        <begin position="1"/>
        <end position="505"/>
    </location>
</feature>
<feature type="compositionally biased region" description="Polar residues" evidence="13">
    <location>
        <begin position="445"/>
        <end position="456"/>
    </location>
</feature>
<feature type="region of interest" description="Disordered" evidence="13">
    <location>
        <begin position="1088"/>
        <end position="1123"/>
    </location>
</feature>
<feature type="compositionally biased region" description="Basic and acidic residues" evidence="13">
    <location>
        <begin position="589"/>
        <end position="599"/>
    </location>
</feature>
<dbReference type="SMART" id="SM00248">
    <property type="entry name" value="ANK"/>
    <property type="match status" value="8"/>
</dbReference>
<comment type="similarity">
    <text evidence="9">Belongs to the TANC family.</text>
</comment>
<feature type="region of interest" description="Disordered" evidence="13">
    <location>
        <begin position="673"/>
        <end position="727"/>
    </location>
</feature>
<evidence type="ECO:0000256" key="8">
    <source>
        <dbReference type="ARBA" id="ARBA00034110"/>
    </source>
</evidence>
<keyword evidence="7 10" id="KW-0040">ANK repeat</keyword>
<dbReference type="Gene3D" id="1.25.40.20">
    <property type="entry name" value="Ankyrin repeat-containing domain"/>
    <property type="match status" value="2"/>
</dbReference>
<evidence type="ECO:0000256" key="4">
    <source>
        <dbReference type="ARBA" id="ARBA00022803"/>
    </source>
</evidence>
<feature type="region of interest" description="Disordered" evidence="13">
    <location>
        <begin position="2749"/>
        <end position="2769"/>
    </location>
</feature>
<evidence type="ECO:0000256" key="10">
    <source>
        <dbReference type="PROSITE-ProRule" id="PRU00023"/>
    </source>
</evidence>
<feature type="repeat" description="ANK" evidence="10">
    <location>
        <begin position="3498"/>
        <end position="3530"/>
    </location>
</feature>
<feature type="repeat" description="ANK" evidence="10">
    <location>
        <begin position="3465"/>
        <end position="3497"/>
    </location>
</feature>
<dbReference type="InterPro" id="IPR011990">
    <property type="entry name" value="TPR-like_helical_dom_sf"/>
</dbReference>
<feature type="region of interest" description="Disordered" evidence="13">
    <location>
        <begin position="2378"/>
        <end position="2514"/>
    </location>
</feature>
<evidence type="ECO:0000256" key="11">
    <source>
        <dbReference type="PROSITE-ProRule" id="PRU00175"/>
    </source>
</evidence>
<feature type="compositionally biased region" description="Basic and acidic residues" evidence="13">
    <location>
        <begin position="1225"/>
        <end position="1239"/>
    </location>
</feature>
<keyword evidence="6" id="KW-0770">Synapse</keyword>
<dbReference type="InterPro" id="IPR050889">
    <property type="entry name" value="Dendritic_Spine_Reg/Scaffold"/>
</dbReference>
<dbReference type="PROSITE" id="PS50088">
    <property type="entry name" value="ANK_REPEAT"/>
    <property type="match status" value="7"/>
</dbReference>
<evidence type="ECO:0000256" key="1">
    <source>
        <dbReference type="ARBA" id="ARBA00022553"/>
    </source>
</evidence>
<feature type="compositionally biased region" description="Basic and acidic residues" evidence="13">
    <location>
        <begin position="1002"/>
        <end position="1012"/>
    </location>
</feature>
<feature type="compositionally biased region" description="Low complexity" evidence="13">
    <location>
        <begin position="168"/>
        <end position="188"/>
    </location>
</feature>
<feature type="compositionally biased region" description="Polar residues" evidence="13">
    <location>
        <begin position="1"/>
        <end position="17"/>
    </location>
</feature>
<feature type="repeat" description="ANK" evidence="10">
    <location>
        <begin position="3260"/>
        <end position="3292"/>
    </location>
</feature>
<feature type="repeat" description="ANK" evidence="10">
    <location>
        <begin position="3399"/>
        <end position="3431"/>
    </location>
</feature>
<feature type="compositionally biased region" description="Basic and acidic residues" evidence="13">
    <location>
        <begin position="1990"/>
        <end position="1999"/>
    </location>
</feature>
<dbReference type="Pfam" id="PF25521">
    <property type="entry name" value="WHD_TANC1"/>
    <property type="match status" value="1"/>
</dbReference>
<keyword evidence="5" id="KW-0862">Zinc</keyword>
<name>A0ABM1W1H9_APLCA</name>
<proteinExistence type="inferred from homology"/>
<feature type="region of interest" description="Disordered" evidence="13">
    <location>
        <begin position="888"/>
        <end position="911"/>
    </location>
</feature>
<feature type="region of interest" description="Disordered" evidence="13">
    <location>
        <begin position="968"/>
        <end position="1013"/>
    </location>
</feature>
<keyword evidence="3 11" id="KW-0479">Metal-binding</keyword>
<dbReference type="PANTHER" id="PTHR24166:SF55">
    <property type="entry name" value="ROLLING PEBBLES, ISOFORM B"/>
    <property type="match status" value="1"/>
</dbReference>
<evidence type="ECO:0000256" key="9">
    <source>
        <dbReference type="ARBA" id="ARBA00038259"/>
    </source>
</evidence>
<dbReference type="InterPro" id="IPR002110">
    <property type="entry name" value="Ankyrin_rpt"/>
</dbReference>
<feature type="compositionally biased region" description="Low complexity" evidence="13">
    <location>
        <begin position="2409"/>
        <end position="2418"/>
    </location>
</feature>
<accession>A0ABM1W1H9</accession>
<feature type="compositionally biased region" description="Basic and acidic residues" evidence="13">
    <location>
        <begin position="1090"/>
        <end position="1104"/>
    </location>
</feature>
<keyword evidence="2" id="KW-0677">Repeat</keyword>
<feature type="repeat" description="TPR" evidence="12">
    <location>
        <begin position="3658"/>
        <end position="3691"/>
    </location>
</feature>
<evidence type="ECO:0000256" key="6">
    <source>
        <dbReference type="ARBA" id="ARBA00023018"/>
    </source>
</evidence>
<keyword evidence="4 12" id="KW-0802">TPR repeat</keyword>
<keyword evidence="15" id="KW-1185">Reference proteome</keyword>
<feature type="compositionally biased region" description="Polar residues" evidence="13">
    <location>
        <begin position="716"/>
        <end position="727"/>
    </location>
</feature>
<feature type="compositionally biased region" description="Polar residues" evidence="13">
    <location>
        <begin position="1944"/>
        <end position="1960"/>
    </location>
</feature>
<dbReference type="SUPFAM" id="SSF48403">
    <property type="entry name" value="Ankyrin repeat"/>
    <property type="match status" value="1"/>
</dbReference>
<evidence type="ECO:0000256" key="12">
    <source>
        <dbReference type="PROSITE-ProRule" id="PRU00339"/>
    </source>
</evidence>
<dbReference type="InterPro" id="IPR019734">
    <property type="entry name" value="TPR_rpt"/>
</dbReference>
<organism evidence="15 16">
    <name type="scientific">Aplysia californica</name>
    <name type="common">California sea hare</name>
    <dbReference type="NCBI Taxonomy" id="6500"/>
    <lineage>
        <taxon>Eukaryota</taxon>
        <taxon>Metazoa</taxon>
        <taxon>Spiralia</taxon>
        <taxon>Lophotrochozoa</taxon>
        <taxon>Mollusca</taxon>
        <taxon>Gastropoda</taxon>
        <taxon>Heterobranchia</taxon>
        <taxon>Euthyneura</taxon>
        <taxon>Tectipleura</taxon>
        <taxon>Aplysiida</taxon>
        <taxon>Aplysioidea</taxon>
        <taxon>Aplysiidae</taxon>
        <taxon>Aplysia</taxon>
    </lineage>
</organism>
<feature type="compositionally biased region" description="Basic and acidic residues" evidence="13">
    <location>
        <begin position="977"/>
        <end position="991"/>
    </location>
</feature>
<feature type="compositionally biased region" description="Low complexity" evidence="13">
    <location>
        <begin position="2470"/>
        <end position="2487"/>
    </location>
</feature>
<dbReference type="SUPFAM" id="SSF57850">
    <property type="entry name" value="RING/U-box"/>
    <property type="match status" value="1"/>
</dbReference>
<keyword evidence="1" id="KW-0597">Phosphoprotein</keyword>
<evidence type="ECO:0000256" key="2">
    <source>
        <dbReference type="ARBA" id="ARBA00022737"/>
    </source>
</evidence>
<feature type="compositionally biased region" description="Polar residues" evidence="13">
    <location>
        <begin position="541"/>
        <end position="559"/>
    </location>
</feature>
<evidence type="ECO:0000256" key="5">
    <source>
        <dbReference type="ARBA" id="ARBA00022833"/>
    </source>
</evidence>
<dbReference type="Pfam" id="PF00023">
    <property type="entry name" value="Ank"/>
    <property type="match status" value="1"/>
</dbReference>
<feature type="region of interest" description="Disordered" evidence="13">
    <location>
        <begin position="522"/>
        <end position="570"/>
    </location>
</feature>
<feature type="region of interest" description="Disordered" evidence="13">
    <location>
        <begin position="1484"/>
        <end position="1534"/>
    </location>
</feature>
<sequence length="3744" mass="400583">MGNKQGTEFLSSDSSAVDSRGRSWSFHGVAGRRRSAATIGGHGARTPTARDIEEFGEGGGGGGEGTEFRERSASLSDATRPGRRHHRSSNLPVVRGLAADAAAAVSSASSGGGGGGGLHEKGSAVYGKGQGNNRGHDLKNTKAGGGGRGDDGSRGDHKHRSSSGRGGAPSSSSTTSTTTATSTPTASADPWVRQPPECVSAPPGGCEETRHEGKGEPPCRKELFKDSSSSSSGKAKNKHSGRTGKQTAANSSDTTTNRDVNPSSKETRNHSSSVSVKGDKGHNRSNAGGKESGGSNIQVLKSSPKRRNRLQKGQNVELSSPDELGDVSLTKDKVGDSAAVGVGRKAVDSGGVPRRGEETGSKKPQPTVRVVMRGEAMTSPDSGHASAAGTPDGMSRAPVTTGETICSLGVIQSRPSSYSAATSVTSSSGKRPPQRQLSHPERSVKATTAGRTQWASASVDVDNREAGATATATAAPTSSKSLIKGRDRERFGVPSSTATRPSALNLPSTVSRDQALTSIPLAQSRSDQYSKVKVSGGDMSANDSTVSSNESPITVTPFSDSRPLATGNKDVSRSCMQLEVGQKVVRREKRSDARRENRFSLDLSHMNGSSAGSPSTRDGGKKGHNPILEESGVLFHSFDDAGASVPFVTSQEYALSDQWLDSIGRKRRRGLIGSVHDEDDGGVQSPSTPASSVSQHERASLSNRSSDNYDGFVGEPSSSKAGSMNQSAGGEFAITTTDSGYNTGRSCFSSIDYTRVPLKVSTTQACASQPPPASQTGGSTGKNVGVVGGGCSFSSCSKTTSGTSAADKTSMVQVASFARATDTEGRQHKGVSGADSVVLSDAVAYVSSVTSLVPGDDTYGPPIVSEIVDTGKDSLPSDRERKYIPDDAISDCAGSHKGSVSSSGYEGVFEKDKPQPASDVIMRVGSNVTGMSVSECEGKVLNVVERMTSSYVTGGDEEVAVTACGSAGLSGSAGRHGVAEGERRTGERRTGEEEEGNTQRVGQREECDEKDPLSIPREICQTAGDTLSIQREGVCETSVGDGEIIECLPKQDVCGSRSGLSMLSSPPPPHDDEIRDCDEIISGNDTAATRADRSSGDVRGESRDTVIPSHNKNNGDNWPGSGRLCDEDQRSFGGSRREQVVVATAGRADGGESEAERDKCVVGEHRSNESKLAQRTATVAVAAAGATQTAWCVGGSVPGGPCSLSDRVVEIGSDQNRSASSRHTAQVDRSGEAGVRRRSEDNDAAAISLGGIAGKGYVGLDSSAAYKNSIADEGRVSAGTEAVGRSCGGADVSVSAPLTEGSVQGDFRQSVKKGESASSVGPTMFDGSGESVLENKHSVHVGAQFVCSDYGTTTCETPVTYLESRVDENDEDEGDNSPVWRRLESESMTQFPPPNKTTDTDPNIQQFLAASGNSKFTSQNNNKFTAQNRDEFAVQSKEKFPDDISNVLNSRGPRYDTADVIISSSLLEDGDSSSCSKVNNMGWSGYQASPPTDPAAGYGDKQEMGDRLPVSAVDGVRTSQRSDGEKPDTTASSVALRDAGKTNEIFGGSASLGDSPRGMYGQVDDTVSKSVASRYCVEVTNPGYETDSLERSNAALSASKLREVSQSLYGGKFADHMNNSSMRSTATKAGKRSSASANIATLTKDMCASENYIGDLSRRRGTASLYRDLSLSENSMLDSLDNDWPYSSDTFGKSFEPSENFAESVKSIYSQGEKSLSMADCSYPLDVVKSYSAGGFQCQTSSELNLVSPDQSSSQLDLLNASSNSMEALPSKEESSACDDSVLFPLWDEEEEMEVEMRPRTNSATAAELASRTRGKIAMGMASARIRRSYASPVKEEYPSPVRPSSGEIYARVDKSILGLRNSPLVVGSYPTETMGSGLISQISVPEGASEKVTIPSPTIASSSRMFQKSTAKNLFSRPEDIRPQTIPGLSPRQSPYAGRKKFSASTRTPELNRSAASNSDLQQDQQQRRQQKQQLKSASIDIPVSKHPRSSDPDHPEQPADDIGDHLPTARHGASQNFNIPRQRHSLDSGQNYLSQSADISQPHSAFSYHYGYNKNNPSIHPHGYHPGAAGAGGGGGITGYPESLSANKEFIRMLSSSLPSHQHGFPALHAPMSRASINLAPLPEEVSPGNTLLSASVPSGGNGFSSRYHAVPNYKDPPLLPSSSHHHQHLVHLHHQRVHSPQRFAPQPPAQVFHLNQQRRSVSSSHLPAAQRHPFHPHHPHCDPQTDDLGNDHYTSDLRGGSDVQQYPLYAESADIRPRSRSMINPPGLELAARLQGSYAGHPLTSADRAWSYSMASLVDGTSGFGGNESEWGMESRVAETCPACHRPFDSGKKRRLIDSCGHERCYTCMFNSEVCPVCVAQAQLYRDAPRPLVDPAGYTAHRPKLKTNGHLTGVHSRTDPPPLLPPRSSLSPAPLGHHKMGPPVPAKPKLFSPAAALPPPSSTHKLLSSGGGGVSPLERNSSSPHQLSADSALGSALASTDASLQSATSSGNRELENGKESPPPPPPDVAQNDLMMRLGLLLGDRMPPSGVTGVGIQDPGHVLPPGFQSISSLSSNENTPERCLSDTSPMSTLTVSSGSEPGAALLSLRSHPGSLYPVASRELSADSMVSLMSTSSISPQSTAQRPHSITTSMPGAIEELPLFGKRRSSLRRSARATMADGRLRFTPIKPPQLQLKPLVFEVPHPEGKPMFVGRAWLFSELENVLNGDAGGASRPAGVVVVGGLGSGKTALIEQLVDHSCFGDRNSSGVGGSEKGPQHLQPSRSASNSQLTDYATLNGLGFQVVAYHLCQADNNATCMVADMVSSIAAQLARAPQLAAYRDLLLQEPQLQNLLSIKECVQNPSLSFLKGILEPLRTLKNAGKIFSDSCIILVDSLNEAEFHKPDYGDTVASFLCRHANKFPSWLKLVVTVQSALQEITSALPFHRIYLDRHGAEQTEQVAKDIVDYVDHRISNSVAIQNNVAINGRFDKDLQSRFSSHVQVLSKGCFLYAKLVLDLIERGQLVPKSSNYKILPVNLSEVFLLHFNLKFSSVRAFERVSTVLGVCLAALYPLSLEDIFLTVNSGFTQRYISWEDFCQRMNILSGFLFRRHDNTFMFFHPAFREWLIRRDEADSPKFLCDLRSADFDYRNGHALMAFRLSRVSAPLAQEKTTELGHHILKAHIYKTISRQLGYSSRDMQAYWMCLSSHNLNAALVSHRNIFSPNVKVSRLILLSGGNPNTKTDYLANAPVLCVAAREGFADMVSLLMEFGADPNAASDTGMTALCHAAAAGHREVMRMLCLQNARLSAQDNQSQCAAVHAVIHGQLDSLIFMLQLNWPVVTGEPTRDEAITQCFTAAAATGNRQILEYLHQAYSGSRLNLIDSLLAETALTAACLHGRKDAVHFLLESGADVTLANSKSFTPLLCAVKSGRWEIADTLLATGAELETPDKYGRTPLMIAAGEGHIGVLNLLLDKNANLTSVDKEGLSALCWSCLRGHLLCVESLVKRGSNVHHTDNSGRSPLHLAAFYGDANIVQFLMEHGAQIEHTDMSGMRALDRAIACRNTAVIVCFLRKGAKLGPDTWAMAAGKTDVLLLLLNKLMEDGNILYKKNRIKEASQRYQYALKKFPRDNSPEEAQTFRDLKLNFYLNLSRCKRKMNDLQTAMDLATKALDMRPNCFEAYYARARAKRDDRQYSAAEQDLLEALRLAPKNRELQRLLTRVKEECREQMTRYESGAVAPEMDRISEDEDYSLAIDNTVTDETAL</sequence>
<gene>
    <name evidence="16" type="primary">LOC101850208</name>
</gene>
<dbReference type="InterPro" id="IPR058056">
    <property type="entry name" value="WH_TANC1/2"/>
</dbReference>
<feature type="region of interest" description="Disordered" evidence="13">
    <location>
        <begin position="1895"/>
        <end position="2015"/>
    </location>
</feature>
<dbReference type="Gene3D" id="1.25.40.10">
    <property type="entry name" value="Tetratricopeptide repeat domain"/>
    <property type="match status" value="1"/>
</dbReference>
<evidence type="ECO:0000313" key="16">
    <source>
        <dbReference type="RefSeq" id="XP_035828522.1"/>
    </source>
</evidence>
<feature type="compositionally biased region" description="Polar residues" evidence="13">
    <location>
        <begin position="684"/>
        <end position="708"/>
    </location>
</feature>
<dbReference type="Pfam" id="PF12796">
    <property type="entry name" value="Ank_2"/>
    <property type="match status" value="3"/>
</dbReference>
<evidence type="ECO:0000259" key="14">
    <source>
        <dbReference type="PROSITE" id="PS50089"/>
    </source>
</evidence>
<feature type="compositionally biased region" description="Polar residues" evidence="13">
    <location>
        <begin position="2568"/>
        <end position="2581"/>
    </location>
</feature>
<feature type="repeat" description="TPR" evidence="12">
    <location>
        <begin position="3624"/>
        <end position="3657"/>
    </location>
</feature>
<feature type="compositionally biased region" description="Low complexity" evidence="13">
    <location>
        <begin position="416"/>
        <end position="428"/>
    </location>
</feature>
<feature type="compositionally biased region" description="Polar residues" evidence="13">
    <location>
        <begin position="494"/>
        <end position="505"/>
    </location>
</feature>
<evidence type="ECO:0000256" key="13">
    <source>
        <dbReference type="SAM" id="MobiDB-lite"/>
    </source>
</evidence>
<dbReference type="PROSITE" id="PS50005">
    <property type="entry name" value="TPR"/>
    <property type="match status" value="2"/>
</dbReference>
<feature type="repeat" description="ANK" evidence="10">
    <location>
        <begin position="3432"/>
        <end position="3464"/>
    </location>
</feature>
<dbReference type="Proteomes" id="UP000694888">
    <property type="component" value="Unplaced"/>
</dbReference>
<feature type="compositionally biased region" description="Polar residues" evidence="13">
    <location>
        <begin position="1214"/>
        <end position="1224"/>
    </location>
</feature>
<dbReference type="SUPFAM" id="SSF48452">
    <property type="entry name" value="TPR-like"/>
    <property type="match status" value="1"/>
</dbReference>
<feature type="region of interest" description="Disordered" evidence="13">
    <location>
        <begin position="1214"/>
        <end position="1239"/>
    </location>
</feature>
<dbReference type="PROSITE" id="PS50089">
    <property type="entry name" value="ZF_RING_2"/>
    <property type="match status" value="1"/>
</dbReference>
<feature type="compositionally biased region" description="Polar residues" evidence="13">
    <location>
        <begin position="243"/>
        <end position="275"/>
    </location>
</feature>
<feature type="region of interest" description="Disordered" evidence="13">
    <location>
        <begin position="586"/>
        <end position="627"/>
    </location>
</feature>
<dbReference type="PROSITE" id="PS50297">
    <property type="entry name" value="ANK_REP_REGION"/>
    <property type="match status" value="4"/>
</dbReference>
<feature type="compositionally biased region" description="Basic and acidic residues" evidence="13">
    <location>
        <begin position="207"/>
        <end position="225"/>
    </location>
</feature>
<comment type="subcellular location">
    <subcellularLocation>
        <location evidence="8">Postsynapse</location>
    </subcellularLocation>
</comment>
<feature type="compositionally biased region" description="Low complexity" evidence="13">
    <location>
        <begin position="466"/>
        <end position="477"/>
    </location>
</feature>
<feature type="region of interest" description="Disordered" evidence="13">
    <location>
        <begin position="2205"/>
        <end position="2234"/>
    </location>
</feature>
<feature type="compositionally biased region" description="Polar residues" evidence="13">
    <location>
        <begin position="606"/>
        <end position="616"/>
    </location>
</feature>
<dbReference type="Pfam" id="PF25520">
    <property type="entry name" value="AAA_lid_TANC1"/>
    <property type="match status" value="1"/>
</dbReference>
<feature type="region of interest" description="Disordered" evidence="13">
    <location>
        <begin position="2555"/>
        <end position="2581"/>
    </location>
</feature>
<reference evidence="16" key="1">
    <citation type="submission" date="2025-08" db="UniProtKB">
        <authorList>
            <consortium name="RefSeq"/>
        </authorList>
    </citation>
    <scope>IDENTIFICATION</scope>
</reference>
<dbReference type="InterPro" id="IPR036770">
    <property type="entry name" value="Ankyrin_rpt-contain_sf"/>
</dbReference>
<dbReference type="SMART" id="SM00028">
    <property type="entry name" value="TPR"/>
    <property type="match status" value="3"/>
</dbReference>
<feature type="compositionally biased region" description="Polar residues" evidence="13">
    <location>
        <begin position="1896"/>
        <end position="1914"/>
    </location>
</feature>
<dbReference type="GeneID" id="101850208"/>
<protein>
    <submittedName>
        <fullName evidence="16">Uncharacterized protein LOC101850208</fullName>
    </submittedName>
</protein>
<evidence type="ECO:0000313" key="15">
    <source>
        <dbReference type="Proteomes" id="UP000694888"/>
    </source>
</evidence>
<feature type="domain" description="RING-type" evidence="14">
    <location>
        <begin position="2324"/>
        <end position="2361"/>
    </location>
</feature>
<feature type="compositionally biased region" description="Low complexity" evidence="13">
    <location>
        <begin position="98"/>
        <end position="109"/>
    </location>
</feature>
<feature type="repeat" description="ANK" evidence="10">
    <location>
        <begin position="3227"/>
        <end position="3259"/>
    </location>
</feature>
<evidence type="ECO:0000256" key="7">
    <source>
        <dbReference type="ARBA" id="ARBA00023043"/>
    </source>
</evidence>
<feature type="compositionally biased region" description="Basic and acidic residues" evidence="13">
    <location>
        <begin position="2222"/>
        <end position="2234"/>
    </location>
</feature>
<dbReference type="InterPro" id="IPR058018">
    <property type="entry name" value="AAA_lid_TANC1/2"/>
</dbReference>
<keyword evidence="3 11" id="KW-0863">Zinc-finger</keyword>
<dbReference type="RefSeq" id="XP_035828522.1">
    <property type="nucleotide sequence ID" value="XM_035972629.1"/>
</dbReference>
<dbReference type="InterPro" id="IPR001841">
    <property type="entry name" value="Znf_RING"/>
</dbReference>
<feature type="region of interest" description="Disordered" evidence="13">
    <location>
        <begin position="1365"/>
        <end position="1401"/>
    </location>
</feature>
<dbReference type="PANTHER" id="PTHR24166">
    <property type="entry name" value="ROLLING PEBBLES, ISOFORM B"/>
    <property type="match status" value="1"/>
</dbReference>
<feature type="repeat" description="ANK" evidence="10">
    <location>
        <begin position="3366"/>
        <end position="3398"/>
    </location>
</feature>